<dbReference type="AlphaFoldDB" id="A0A2J6SL36"/>
<gene>
    <name evidence="1" type="ORF">K444DRAFT_231806</name>
</gene>
<proteinExistence type="predicted"/>
<reference evidence="1 2" key="1">
    <citation type="submission" date="2016-04" db="EMBL/GenBank/DDBJ databases">
        <title>A degradative enzymes factory behind the ericoid mycorrhizal symbiosis.</title>
        <authorList>
            <consortium name="DOE Joint Genome Institute"/>
            <person name="Martino E."/>
            <person name="Morin E."/>
            <person name="Grelet G."/>
            <person name="Kuo A."/>
            <person name="Kohler A."/>
            <person name="Daghino S."/>
            <person name="Barry K."/>
            <person name="Choi C."/>
            <person name="Cichocki N."/>
            <person name="Clum A."/>
            <person name="Copeland A."/>
            <person name="Hainaut M."/>
            <person name="Haridas S."/>
            <person name="Labutti K."/>
            <person name="Lindquist E."/>
            <person name="Lipzen A."/>
            <person name="Khouja H.-R."/>
            <person name="Murat C."/>
            <person name="Ohm R."/>
            <person name="Olson A."/>
            <person name="Spatafora J."/>
            <person name="Veneault-Fourrey C."/>
            <person name="Henrissat B."/>
            <person name="Grigoriev I."/>
            <person name="Martin F."/>
            <person name="Perotto S."/>
        </authorList>
    </citation>
    <scope>NUCLEOTIDE SEQUENCE [LARGE SCALE GENOMIC DNA]</scope>
    <source>
        <strain evidence="1 2">E</strain>
    </source>
</reference>
<sequence length="180" mass="19858">MCIRNEDRSGSLISLNSPYLRALAVRCPLRPFLLAEDVSTASFFDVLEPGQAGIKAANRPNGEAEPAGSPFEPFSQWPPGRGRRYVYIWHCCACGKAGIGIMTESCPDCGASRCPFCRTEKVRVQSTMRPESLGVDKDVDNENTLTTVSSITEKGAHREQARQEVVDSWPHCCLHWRDAG</sequence>
<organism evidence="1 2">
    <name type="scientific">Hyaloscypha bicolor E</name>
    <dbReference type="NCBI Taxonomy" id="1095630"/>
    <lineage>
        <taxon>Eukaryota</taxon>
        <taxon>Fungi</taxon>
        <taxon>Dikarya</taxon>
        <taxon>Ascomycota</taxon>
        <taxon>Pezizomycotina</taxon>
        <taxon>Leotiomycetes</taxon>
        <taxon>Helotiales</taxon>
        <taxon>Hyaloscyphaceae</taxon>
        <taxon>Hyaloscypha</taxon>
        <taxon>Hyaloscypha bicolor</taxon>
    </lineage>
</organism>
<accession>A0A2J6SL36</accession>
<dbReference type="GeneID" id="36579311"/>
<evidence type="ECO:0000313" key="1">
    <source>
        <dbReference type="EMBL" id="PMD51430.1"/>
    </source>
</evidence>
<dbReference type="OrthoDB" id="3472818at2759"/>
<protein>
    <submittedName>
        <fullName evidence="1">Uncharacterized protein</fullName>
    </submittedName>
</protein>
<dbReference type="RefSeq" id="XP_024728334.1">
    <property type="nucleotide sequence ID" value="XM_024871229.1"/>
</dbReference>
<keyword evidence="2" id="KW-1185">Reference proteome</keyword>
<evidence type="ECO:0000313" key="2">
    <source>
        <dbReference type="Proteomes" id="UP000235371"/>
    </source>
</evidence>
<dbReference type="InParanoid" id="A0A2J6SL36"/>
<name>A0A2J6SL36_9HELO</name>
<dbReference type="Proteomes" id="UP000235371">
    <property type="component" value="Unassembled WGS sequence"/>
</dbReference>
<dbReference type="EMBL" id="KZ613912">
    <property type="protein sequence ID" value="PMD51430.1"/>
    <property type="molecule type" value="Genomic_DNA"/>
</dbReference>